<evidence type="ECO:0000256" key="1">
    <source>
        <dbReference type="SAM" id="Phobius"/>
    </source>
</evidence>
<reference evidence="2" key="1">
    <citation type="submission" date="2014-09" db="EMBL/GenBank/DDBJ databases">
        <authorList>
            <person name="Magalhaes I.L.F."/>
            <person name="Oliveira U."/>
            <person name="Santos F.R."/>
            <person name="Vidigal T.H.D.A."/>
            <person name="Brescovit A.D."/>
            <person name="Santos A.J."/>
        </authorList>
    </citation>
    <scope>NUCLEOTIDE SEQUENCE</scope>
    <source>
        <tissue evidence="2">Shoot tissue taken approximately 20 cm above the soil surface</tissue>
    </source>
</reference>
<name>A0A0A9DCV9_ARUDO</name>
<reference evidence="2" key="2">
    <citation type="journal article" date="2015" name="Data Brief">
        <title>Shoot transcriptome of the giant reed, Arundo donax.</title>
        <authorList>
            <person name="Barrero R.A."/>
            <person name="Guerrero F.D."/>
            <person name="Moolhuijzen P."/>
            <person name="Goolsby J.A."/>
            <person name="Tidwell J."/>
            <person name="Bellgard S.E."/>
            <person name="Bellgard M.I."/>
        </authorList>
    </citation>
    <scope>NUCLEOTIDE SEQUENCE</scope>
    <source>
        <tissue evidence="2">Shoot tissue taken approximately 20 cm above the soil surface</tissue>
    </source>
</reference>
<organism evidence="2">
    <name type="scientific">Arundo donax</name>
    <name type="common">Giant reed</name>
    <name type="synonym">Donax arundinaceus</name>
    <dbReference type="NCBI Taxonomy" id="35708"/>
    <lineage>
        <taxon>Eukaryota</taxon>
        <taxon>Viridiplantae</taxon>
        <taxon>Streptophyta</taxon>
        <taxon>Embryophyta</taxon>
        <taxon>Tracheophyta</taxon>
        <taxon>Spermatophyta</taxon>
        <taxon>Magnoliopsida</taxon>
        <taxon>Liliopsida</taxon>
        <taxon>Poales</taxon>
        <taxon>Poaceae</taxon>
        <taxon>PACMAD clade</taxon>
        <taxon>Arundinoideae</taxon>
        <taxon>Arundineae</taxon>
        <taxon>Arundo</taxon>
    </lineage>
</organism>
<keyword evidence="1" id="KW-0812">Transmembrane</keyword>
<sequence>MVVDSHLWSWVMCNIAIVLDSAALVLPNGKILSIMLLKDVYTVYCFDTACVMSHCHLCRMSLQLAVFILL</sequence>
<evidence type="ECO:0000313" key="2">
    <source>
        <dbReference type="EMBL" id="JAD85621.1"/>
    </source>
</evidence>
<accession>A0A0A9DCV9</accession>
<feature type="transmembrane region" description="Helical" evidence="1">
    <location>
        <begin position="6"/>
        <end position="26"/>
    </location>
</feature>
<dbReference type="EMBL" id="GBRH01212274">
    <property type="protein sequence ID" value="JAD85621.1"/>
    <property type="molecule type" value="Transcribed_RNA"/>
</dbReference>
<proteinExistence type="predicted"/>
<dbReference type="AlphaFoldDB" id="A0A0A9DCV9"/>
<keyword evidence="1" id="KW-1133">Transmembrane helix</keyword>
<keyword evidence="1" id="KW-0472">Membrane</keyword>
<protein>
    <submittedName>
        <fullName evidence="2">Uncharacterized protein</fullName>
    </submittedName>
</protein>